<evidence type="ECO:0000313" key="2">
    <source>
        <dbReference type="Proteomes" id="UP001328107"/>
    </source>
</evidence>
<evidence type="ECO:0000313" key="1">
    <source>
        <dbReference type="EMBL" id="GMR44342.1"/>
    </source>
</evidence>
<proteinExistence type="predicted"/>
<keyword evidence="2" id="KW-1185">Reference proteome</keyword>
<organism evidence="1 2">
    <name type="scientific">Pristionchus mayeri</name>
    <dbReference type="NCBI Taxonomy" id="1317129"/>
    <lineage>
        <taxon>Eukaryota</taxon>
        <taxon>Metazoa</taxon>
        <taxon>Ecdysozoa</taxon>
        <taxon>Nematoda</taxon>
        <taxon>Chromadorea</taxon>
        <taxon>Rhabditida</taxon>
        <taxon>Rhabditina</taxon>
        <taxon>Diplogasteromorpha</taxon>
        <taxon>Diplogasteroidea</taxon>
        <taxon>Neodiplogasteridae</taxon>
        <taxon>Pristionchus</taxon>
    </lineage>
</organism>
<sequence length="90" mass="10163">LSSLRARARMFLPGSIIISSSFFSSLVAAAADCSIWEGFSYLVVSSTRRFSHWLFFSPSSPLPVPFPIRPFSVCIVFHSFFPRPVEWSDQ</sequence>
<protein>
    <submittedName>
        <fullName evidence="1">Uncharacterized protein</fullName>
    </submittedName>
</protein>
<comment type="caution">
    <text evidence="1">The sequence shown here is derived from an EMBL/GenBank/DDBJ whole genome shotgun (WGS) entry which is preliminary data.</text>
</comment>
<dbReference type="Proteomes" id="UP001328107">
    <property type="component" value="Unassembled WGS sequence"/>
</dbReference>
<gene>
    <name evidence="1" type="ORF">PMAYCL1PPCAC_14537</name>
</gene>
<dbReference type="EMBL" id="BTRK01000003">
    <property type="protein sequence ID" value="GMR44342.1"/>
    <property type="molecule type" value="Genomic_DNA"/>
</dbReference>
<dbReference type="AlphaFoldDB" id="A0AAN5CH17"/>
<reference evidence="2" key="1">
    <citation type="submission" date="2022-10" db="EMBL/GenBank/DDBJ databases">
        <title>Genome assembly of Pristionchus species.</title>
        <authorList>
            <person name="Yoshida K."/>
            <person name="Sommer R.J."/>
        </authorList>
    </citation>
    <scope>NUCLEOTIDE SEQUENCE [LARGE SCALE GENOMIC DNA]</scope>
    <source>
        <strain evidence="2">RS5460</strain>
    </source>
</reference>
<feature type="non-terminal residue" evidence="1">
    <location>
        <position position="1"/>
    </location>
</feature>
<accession>A0AAN5CH17</accession>
<name>A0AAN5CH17_9BILA</name>